<dbReference type="SUPFAM" id="SSF63748">
    <property type="entry name" value="Tudor/PWWP/MBT"/>
    <property type="match status" value="1"/>
</dbReference>
<feature type="region of interest" description="Disordered" evidence="1">
    <location>
        <begin position="181"/>
        <end position="217"/>
    </location>
</feature>
<sequence length="338" mass="37895">MECDRDPHALDSLTLTTMRLSEGDLVLAIQPHFPPWPGRVFEIDQADEKIVIEWFSKGKSQAIQISPPLPPKNVQYLTRELLLEEEGKKIRGRYRLELERKADIAHALTLLDSPGSLSYISVEEDNGERAPISWSGPHDMPVDKEKDSASIQEIQSPPRQISLKRASVIVGKLVNVEESILEKTSTSAPETEQTEPARSDVDAPERLGGGTETFPALPLAGEKVPKVENSHLGEDFETMEKFVRGKGLWDSFLKIRDEKGKKLSTDEGDKFILSLEELLRKEVKNVGSKSRHVFLSRSDGWFTAARKKAAHEVAYHPGGRKYDMFETGQNFVVEFCCG</sequence>
<evidence type="ECO:0008006" key="4">
    <source>
        <dbReference type="Google" id="ProtNLM"/>
    </source>
</evidence>
<name>A0A9P5TZK1_9AGAR</name>
<accession>A0A9P5TZK1</accession>
<dbReference type="Proteomes" id="UP000772434">
    <property type="component" value="Unassembled WGS sequence"/>
</dbReference>
<feature type="compositionally biased region" description="Basic and acidic residues" evidence="1">
    <location>
        <begin position="195"/>
        <end position="205"/>
    </location>
</feature>
<feature type="compositionally biased region" description="Polar residues" evidence="1">
    <location>
        <begin position="182"/>
        <end position="194"/>
    </location>
</feature>
<evidence type="ECO:0000313" key="3">
    <source>
        <dbReference type="Proteomes" id="UP000772434"/>
    </source>
</evidence>
<evidence type="ECO:0000313" key="2">
    <source>
        <dbReference type="EMBL" id="KAF9060452.1"/>
    </source>
</evidence>
<organism evidence="2 3">
    <name type="scientific">Rhodocollybia butyracea</name>
    <dbReference type="NCBI Taxonomy" id="206335"/>
    <lineage>
        <taxon>Eukaryota</taxon>
        <taxon>Fungi</taxon>
        <taxon>Dikarya</taxon>
        <taxon>Basidiomycota</taxon>
        <taxon>Agaricomycotina</taxon>
        <taxon>Agaricomycetes</taxon>
        <taxon>Agaricomycetidae</taxon>
        <taxon>Agaricales</taxon>
        <taxon>Marasmiineae</taxon>
        <taxon>Omphalotaceae</taxon>
        <taxon>Rhodocollybia</taxon>
    </lineage>
</organism>
<keyword evidence="3" id="KW-1185">Reference proteome</keyword>
<reference evidence="2" key="1">
    <citation type="submission" date="2020-11" db="EMBL/GenBank/DDBJ databases">
        <authorList>
            <consortium name="DOE Joint Genome Institute"/>
            <person name="Ahrendt S."/>
            <person name="Riley R."/>
            <person name="Andreopoulos W."/>
            <person name="Labutti K."/>
            <person name="Pangilinan J."/>
            <person name="Ruiz-Duenas F.J."/>
            <person name="Barrasa J.M."/>
            <person name="Sanchez-Garcia M."/>
            <person name="Camarero S."/>
            <person name="Miyauchi S."/>
            <person name="Serrano A."/>
            <person name="Linde D."/>
            <person name="Babiker R."/>
            <person name="Drula E."/>
            <person name="Ayuso-Fernandez I."/>
            <person name="Pacheco R."/>
            <person name="Padilla G."/>
            <person name="Ferreira P."/>
            <person name="Barriuso J."/>
            <person name="Kellner H."/>
            <person name="Castanera R."/>
            <person name="Alfaro M."/>
            <person name="Ramirez L."/>
            <person name="Pisabarro A.G."/>
            <person name="Kuo A."/>
            <person name="Tritt A."/>
            <person name="Lipzen A."/>
            <person name="He G."/>
            <person name="Yan M."/>
            <person name="Ng V."/>
            <person name="Cullen D."/>
            <person name="Martin F."/>
            <person name="Rosso M.-N."/>
            <person name="Henrissat B."/>
            <person name="Hibbett D."/>
            <person name="Martinez A.T."/>
            <person name="Grigoriev I.V."/>
        </authorList>
    </citation>
    <scope>NUCLEOTIDE SEQUENCE</scope>
    <source>
        <strain evidence="2">AH 40177</strain>
    </source>
</reference>
<protein>
    <recommendedName>
        <fullName evidence="4">PWWP domain-containing protein</fullName>
    </recommendedName>
</protein>
<gene>
    <name evidence="2" type="ORF">BDP27DRAFT_1430068</name>
</gene>
<dbReference type="AlphaFoldDB" id="A0A9P5TZK1"/>
<comment type="caution">
    <text evidence="2">The sequence shown here is derived from an EMBL/GenBank/DDBJ whole genome shotgun (WGS) entry which is preliminary data.</text>
</comment>
<proteinExistence type="predicted"/>
<evidence type="ECO:0000256" key="1">
    <source>
        <dbReference type="SAM" id="MobiDB-lite"/>
    </source>
</evidence>
<dbReference type="EMBL" id="JADNRY010000243">
    <property type="protein sequence ID" value="KAF9060452.1"/>
    <property type="molecule type" value="Genomic_DNA"/>
</dbReference>